<evidence type="ECO:0000256" key="1">
    <source>
        <dbReference type="ARBA" id="ARBA00002076"/>
    </source>
</evidence>
<comment type="function">
    <text evidence="1">Required for arbuscular mycorrhiza (AM) development during AM symbiosis with AM fungi (e.g. Glomeromycota intraradices).</text>
</comment>
<dbReference type="FunFam" id="2.60.40.2310:FF:000001">
    <property type="entry name" value="Subtilisin-like protease SBT1.5"/>
    <property type="match status" value="1"/>
</dbReference>
<dbReference type="Gene3D" id="2.60.40.2310">
    <property type="match status" value="1"/>
</dbReference>
<dbReference type="InterPro" id="IPR000209">
    <property type="entry name" value="Peptidase_S8/S53_dom"/>
</dbReference>
<dbReference type="GO" id="GO:0009610">
    <property type="term" value="P:response to symbiotic fungus"/>
    <property type="evidence" value="ECO:0007669"/>
    <property type="project" value="UniProtKB-ARBA"/>
</dbReference>
<sequence>MDESKFGKLNTSLYTARDVLGHGTPTLSIAGGNFVPGANIFGYGNGTAKGGSPRAHVVAYKVCWLGTIEIECTDADIIEAFETAISERVDVISCSLGKPSATEFFEDGISIGAFHAIANDIIVVTGGGNSGPEPGTVTNLAPWIFSVGASTIDRDFANYLALGDKKHLMGASLSTGLPSEKFYSLVSSVDAKVANATIEDAQLCKIGTLDPKKAKGKLLVCLLKERDGLIYAEGEAVSVGAVGLIMANNKQLDNDIMPYAHLLPTSHLNYSNGEYVYSYIKGTKTPLAYMTKAKTLLGVKPAPVIASVSSRGPNPIQPAILKPDITAPGVDILYAWPEAVSLTGLSLDNRYIPYNVGSGTSISCPHVSGIIGLLKKLYPNWSPAALKSAIMTTATTLDDNKRPILDQSKEEATPFAYGAGHIQPELAMDPGLVYDLDTADYLNFLCDHGYNQTQIKMFSRKHHTCPKSYNIYDFNHPSITVPNLGKHSVKVTRVVTNVGSPDTYQVHIKVPKGVSVLVEPRSLTFNKVGEKKTFKVNLKAIELSKSASSGYVFGELWWSDGKHKVKSALIVKHN</sequence>
<evidence type="ECO:0000256" key="3">
    <source>
        <dbReference type="ARBA" id="ARBA00011073"/>
    </source>
</evidence>
<keyword evidence="8" id="KW-0378">Hydrolase</keyword>
<dbReference type="PROSITE" id="PS00138">
    <property type="entry name" value="SUBTILASE_SER"/>
    <property type="match status" value="1"/>
</dbReference>
<accession>A0AAN9PKT4</accession>
<keyword evidence="6" id="KW-0645">Protease</keyword>
<keyword evidence="9" id="KW-0720">Serine protease</keyword>
<evidence type="ECO:0000256" key="7">
    <source>
        <dbReference type="ARBA" id="ARBA00022729"/>
    </source>
</evidence>
<dbReference type="GO" id="GO:0004252">
    <property type="term" value="F:serine-type endopeptidase activity"/>
    <property type="evidence" value="ECO:0007669"/>
    <property type="project" value="InterPro"/>
</dbReference>
<evidence type="ECO:0000259" key="12">
    <source>
        <dbReference type="Pfam" id="PF00082"/>
    </source>
</evidence>
<dbReference type="GO" id="GO:0048046">
    <property type="term" value="C:apoplast"/>
    <property type="evidence" value="ECO:0007669"/>
    <property type="project" value="UniProtKB-SubCell"/>
</dbReference>
<evidence type="ECO:0008006" key="16">
    <source>
        <dbReference type="Google" id="ProtNLM"/>
    </source>
</evidence>
<evidence type="ECO:0000256" key="8">
    <source>
        <dbReference type="ARBA" id="ARBA00022801"/>
    </source>
</evidence>
<evidence type="ECO:0000313" key="14">
    <source>
        <dbReference type="EMBL" id="KAK7301866.1"/>
    </source>
</evidence>
<keyword evidence="15" id="KW-1185">Reference proteome</keyword>
<dbReference type="FunFam" id="3.50.30.30:FF:000005">
    <property type="entry name" value="subtilisin-like protease SBT1.5"/>
    <property type="match status" value="1"/>
</dbReference>
<evidence type="ECO:0000256" key="11">
    <source>
        <dbReference type="PROSITE-ProRule" id="PRU01240"/>
    </source>
</evidence>
<keyword evidence="5" id="KW-0964">Secreted</keyword>
<evidence type="ECO:0000256" key="6">
    <source>
        <dbReference type="ARBA" id="ARBA00022670"/>
    </source>
</evidence>
<comment type="similarity">
    <text evidence="3 11">Belongs to the peptidase S8 family.</text>
</comment>
<keyword evidence="4" id="KW-0052">Apoplast</keyword>
<dbReference type="InterPro" id="IPR045051">
    <property type="entry name" value="SBT"/>
</dbReference>
<dbReference type="Gene3D" id="3.50.30.30">
    <property type="match status" value="1"/>
</dbReference>
<evidence type="ECO:0000256" key="2">
    <source>
        <dbReference type="ARBA" id="ARBA00004271"/>
    </source>
</evidence>
<comment type="caution">
    <text evidence="11">Lacks conserved residue(s) required for the propagation of feature annotation.</text>
</comment>
<reference evidence="14 15" key="1">
    <citation type="submission" date="2024-01" db="EMBL/GenBank/DDBJ databases">
        <title>The genomes of 5 underutilized Papilionoideae crops provide insights into root nodulation and disease resistance.</title>
        <authorList>
            <person name="Yuan L."/>
        </authorList>
    </citation>
    <scope>NUCLEOTIDE SEQUENCE [LARGE SCALE GENOMIC DNA]</scope>
    <source>
        <strain evidence="14">LY-2023</strain>
        <tissue evidence="14">Leaf</tissue>
    </source>
</reference>
<gene>
    <name evidence="14" type="ORF">RJT34_12742</name>
</gene>
<dbReference type="Pfam" id="PF00082">
    <property type="entry name" value="Peptidase_S8"/>
    <property type="match status" value="1"/>
</dbReference>
<feature type="domain" description="Peptidase S8/S53" evidence="12">
    <location>
        <begin position="14"/>
        <end position="420"/>
    </location>
</feature>
<keyword evidence="10" id="KW-0325">Glycoprotein</keyword>
<dbReference type="AlphaFoldDB" id="A0AAN9PKT4"/>
<dbReference type="PROSITE" id="PS51892">
    <property type="entry name" value="SUBTILASE"/>
    <property type="match status" value="1"/>
</dbReference>
<evidence type="ECO:0000259" key="13">
    <source>
        <dbReference type="Pfam" id="PF17766"/>
    </source>
</evidence>
<dbReference type="InterPro" id="IPR023828">
    <property type="entry name" value="Peptidase_S8_Ser-AS"/>
</dbReference>
<evidence type="ECO:0000256" key="10">
    <source>
        <dbReference type="ARBA" id="ARBA00023180"/>
    </source>
</evidence>
<protein>
    <recommendedName>
        <fullName evidence="16">Tripeptidyl-peptidase II</fullName>
    </recommendedName>
</protein>
<dbReference type="Proteomes" id="UP001359559">
    <property type="component" value="Unassembled WGS sequence"/>
</dbReference>
<name>A0AAN9PKT4_CLITE</name>
<dbReference type="CDD" id="cd02120">
    <property type="entry name" value="PA_subtilisin_like"/>
    <property type="match status" value="1"/>
</dbReference>
<evidence type="ECO:0000256" key="9">
    <source>
        <dbReference type="ARBA" id="ARBA00022825"/>
    </source>
</evidence>
<dbReference type="EMBL" id="JAYKXN010000003">
    <property type="protein sequence ID" value="KAK7301866.1"/>
    <property type="molecule type" value="Genomic_DNA"/>
</dbReference>
<dbReference type="GO" id="GO:0006508">
    <property type="term" value="P:proteolysis"/>
    <property type="evidence" value="ECO:0007669"/>
    <property type="project" value="UniProtKB-KW"/>
</dbReference>
<evidence type="ECO:0000313" key="15">
    <source>
        <dbReference type="Proteomes" id="UP001359559"/>
    </source>
</evidence>
<proteinExistence type="inferred from homology"/>
<dbReference type="Gene3D" id="3.40.50.200">
    <property type="entry name" value="Peptidase S8/S53 domain"/>
    <property type="match status" value="1"/>
</dbReference>
<keyword evidence="7" id="KW-0732">Signal</keyword>
<organism evidence="14 15">
    <name type="scientific">Clitoria ternatea</name>
    <name type="common">Butterfly pea</name>
    <dbReference type="NCBI Taxonomy" id="43366"/>
    <lineage>
        <taxon>Eukaryota</taxon>
        <taxon>Viridiplantae</taxon>
        <taxon>Streptophyta</taxon>
        <taxon>Embryophyta</taxon>
        <taxon>Tracheophyta</taxon>
        <taxon>Spermatophyta</taxon>
        <taxon>Magnoliopsida</taxon>
        <taxon>eudicotyledons</taxon>
        <taxon>Gunneridae</taxon>
        <taxon>Pentapetalae</taxon>
        <taxon>rosids</taxon>
        <taxon>fabids</taxon>
        <taxon>Fabales</taxon>
        <taxon>Fabaceae</taxon>
        <taxon>Papilionoideae</taxon>
        <taxon>50 kb inversion clade</taxon>
        <taxon>NPAAA clade</taxon>
        <taxon>indigoferoid/millettioid clade</taxon>
        <taxon>Phaseoleae</taxon>
        <taxon>Clitoria</taxon>
    </lineage>
</organism>
<feature type="domain" description="Subtilisin-like protease fibronectin type-III" evidence="13">
    <location>
        <begin position="473"/>
        <end position="571"/>
    </location>
</feature>
<dbReference type="InterPro" id="IPR041469">
    <property type="entry name" value="Subtilisin-like_FN3"/>
</dbReference>
<dbReference type="SUPFAM" id="SSF52743">
    <property type="entry name" value="Subtilisin-like"/>
    <property type="match status" value="1"/>
</dbReference>
<evidence type="ECO:0000256" key="5">
    <source>
        <dbReference type="ARBA" id="ARBA00022525"/>
    </source>
</evidence>
<dbReference type="InterPro" id="IPR036852">
    <property type="entry name" value="Peptidase_S8/S53_dom_sf"/>
</dbReference>
<dbReference type="PANTHER" id="PTHR10795">
    <property type="entry name" value="PROPROTEIN CONVERTASE SUBTILISIN/KEXIN"/>
    <property type="match status" value="1"/>
</dbReference>
<dbReference type="Pfam" id="PF17766">
    <property type="entry name" value="fn3_6"/>
    <property type="match status" value="1"/>
</dbReference>
<comment type="caution">
    <text evidence="14">The sequence shown here is derived from an EMBL/GenBank/DDBJ whole genome shotgun (WGS) entry which is preliminary data.</text>
</comment>
<evidence type="ECO:0000256" key="4">
    <source>
        <dbReference type="ARBA" id="ARBA00022523"/>
    </source>
</evidence>
<comment type="subcellular location">
    <subcellularLocation>
        <location evidence="2">Secreted</location>
        <location evidence="2">Extracellular space</location>
        <location evidence="2">Apoplast</location>
    </subcellularLocation>
</comment>